<reference evidence="4" key="1">
    <citation type="submission" date="2016-10" db="EMBL/GenBank/DDBJ databases">
        <authorList>
            <person name="Varghese N."/>
            <person name="Submissions S."/>
        </authorList>
    </citation>
    <scope>NUCLEOTIDE SEQUENCE [LARGE SCALE GENOMIC DNA]</scope>
    <source>
        <strain evidence="4">DSM 21620</strain>
    </source>
</reference>
<name>A0A1G6TAU4_9BACI</name>
<protein>
    <submittedName>
        <fullName evidence="3">Zinc-ribbon domain-containing protein</fullName>
    </submittedName>
</protein>
<keyword evidence="1" id="KW-0812">Transmembrane</keyword>
<dbReference type="Pfam" id="PF13240">
    <property type="entry name" value="Zn_Ribbon_1"/>
    <property type="match status" value="1"/>
</dbReference>
<dbReference type="EMBL" id="FMZB01000008">
    <property type="protein sequence ID" value="SDD26200.1"/>
    <property type="molecule type" value="Genomic_DNA"/>
</dbReference>
<feature type="transmembrane region" description="Helical" evidence="1">
    <location>
        <begin position="83"/>
        <end position="105"/>
    </location>
</feature>
<dbReference type="InterPro" id="IPR026870">
    <property type="entry name" value="Zinc_ribbon_dom"/>
</dbReference>
<dbReference type="Proteomes" id="UP000198666">
    <property type="component" value="Unassembled WGS sequence"/>
</dbReference>
<keyword evidence="1" id="KW-1133">Transmembrane helix</keyword>
<organism evidence="3 4">
    <name type="scientific">Terribacillus halophilus</name>
    <dbReference type="NCBI Taxonomy" id="361279"/>
    <lineage>
        <taxon>Bacteria</taxon>
        <taxon>Bacillati</taxon>
        <taxon>Bacillota</taxon>
        <taxon>Bacilli</taxon>
        <taxon>Bacillales</taxon>
        <taxon>Bacillaceae</taxon>
        <taxon>Terribacillus</taxon>
    </lineage>
</organism>
<evidence type="ECO:0000313" key="3">
    <source>
        <dbReference type="EMBL" id="SDD26200.1"/>
    </source>
</evidence>
<accession>A0A1G6TAU4</accession>
<evidence type="ECO:0000259" key="2">
    <source>
        <dbReference type="Pfam" id="PF13240"/>
    </source>
</evidence>
<feature type="transmembrane region" description="Helical" evidence="1">
    <location>
        <begin position="171"/>
        <end position="193"/>
    </location>
</feature>
<feature type="transmembrane region" description="Helical" evidence="1">
    <location>
        <begin position="199"/>
        <end position="221"/>
    </location>
</feature>
<dbReference type="AlphaFoldDB" id="A0A1G6TAU4"/>
<keyword evidence="1" id="KW-0472">Membrane</keyword>
<dbReference type="STRING" id="361279.SAMN05421663_108114"/>
<gene>
    <name evidence="3" type="ORF">SAMN05421663_108114</name>
</gene>
<feature type="domain" description="Zinc-ribbon" evidence="2">
    <location>
        <begin position="4"/>
        <end position="25"/>
    </location>
</feature>
<proteinExistence type="predicted"/>
<evidence type="ECO:0000256" key="1">
    <source>
        <dbReference type="SAM" id="Phobius"/>
    </source>
</evidence>
<sequence>MVTCPSCGHENAEGSKFCEKCGAALQGQSIQSTQNTAAASADNAKANEYLEATKQVSLSFFHYFSDVIKHPFSSGKRYGASNLTNSIITMVLFAVFLGLTVYFGIKNLIKELGTLSYIGEIIRSEEMNIQVSFVEFGIKPFLFFAIFVFIIAALVFAASKLSKMDADFKSILVRYGSYLVPFLGLVAIGFLLSLLNIDIFTWFSAIGFIGTFFIVPVLVLVSLYRENKNGLDIAYSSLFVVVCTMIVLYIAQRMYIAGLVEKLEEIMGQGLFF</sequence>
<feature type="transmembrane region" description="Helical" evidence="1">
    <location>
        <begin position="233"/>
        <end position="251"/>
    </location>
</feature>
<evidence type="ECO:0000313" key="4">
    <source>
        <dbReference type="Proteomes" id="UP000198666"/>
    </source>
</evidence>
<keyword evidence="4" id="KW-1185">Reference proteome</keyword>
<feature type="transmembrane region" description="Helical" evidence="1">
    <location>
        <begin position="141"/>
        <end position="159"/>
    </location>
</feature>